<evidence type="ECO:0000256" key="1">
    <source>
        <dbReference type="SAM" id="MobiDB-lite"/>
    </source>
</evidence>
<dbReference type="AlphaFoldDB" id="A0AAN6YRQ8"/>
<reference evidence="2" key="2">
    <citation type="submission" date="2023-05" db="EMBL/GenBank/DDBJ databases">
        <authorList>
            <consortium name="Lawrence Berkeley National Laboratory"/>
            <person name="Steindorff A."/>
            <person name="Hensen N."/>
            <person name="Bonometti L."/>
            <person name="Westerberg I."/>
            <person name="Brannstrom I.O."/>
            <person name="Guillou S."/>
            <person name="Cros-Aarteil S."/>
            <person name="Calhoun S."/>
            <person name="Haridas S."/>
            <person name="Kuo A."/>
            <person name="Mondo S."/>
            <person name="Pangilinan J."/>
            <person name="Riley R."/>
            <person name="Labutti K."/>
            <person name="Andreopoulos B."/>
            <person name="Lipzen A."/>
            <person name="Chen C."/>
            <person name="Yanf M."/>
            <person name="Daum C."/>
            <person name="Ng V."/>
            <person name="Clum A."/>
            <person name="Ohm R."/>
            <person name="Martin F."/>
            <person name="Silar P."/>
            <person name="Natvig D."/>
            <person name="Lalanne C."/>
            <person name="Gautier V."/>
            <person name="Ament-Velasquez S.L."/>
            <person name="Kruys A."/>
            <person name="Hutchinson M.I."/>
            <person name="Powell A.J."/>
            <person name="Barry K."/>
            <person name="Miller A.N."/>
            <person name="Grigoriev I.V."/>
            <person name="Debuchy R."/>
            <person name="Gladieux P."/>
            <person name="Thoren M.H."/>
            <person name="Johannesson H."/>
        </authorList>
    </citation>
    <scope>NUCLEOTIDE SEQUENCE</scope>
    <source>
        <strain evidence="2">CBS 508.74</strain>
    </source>
</reference>
<comment type="caution">
    <text evidence="2">The sequence shown here is derived from an EMBL/GenBank/DDBJ whole genome shotgun (WGS) entry which is preliminary data.</text>
</comment>
<name>A0AAN6YRQ8_9PEZI</name>
<dbReference type="EMBL" id="MU853346">
    <property type="protein sequence ID" value="KAK4111474.1"/>
    <property type="molecule type" value="Genomic_DNA"/>
</dbReference>
<evidence type="ECO:0000313" key="3">
    <source>
        <dbReference type="Proteomes" id="UP001302812"/>
    </source>
</evidence>
<gene>
    <name evidence="2" type="ORF">N656DRAFT_799308</name>
</gene>
<reference evidence="2" key="1">
    <citation type="journal article" date="2023" name="Mol. Phylogenet. Evol.">
        <title>Genome-scale phylogeny and comparative genomics of the fungal order Sordariales.</title>
        <authorList>
            <person name="Hensen N."/>
            <person name="Bonometti L."/>
            <person name="Westerberg I."/>
            <person name="Brannstrom I.O."/>
            <person name="Guillou S."/>
            <person name="Cros-Aarteil S."/>
            <person name="Calhoun S."/>
            <person name="Haridas S."/>
            <person name="Kuo A."/>
            <person name="Mondo S."/>
            <person name="Pangilinan J."/>
            <person name="Riley R."/>
            <person name="LaButti K."/>
            <person name="Andreopoulos B."/>
            <person name="Lipzen A."/>
            <person name="Chen C."/>
            <person name="Yan M."/>
            <person name="Daum C."/>
            <person name="Ng V."/>
            <person name="Clum A."/>
            <person name="Steindorff A."/>
            <person name="Ohm R.A."/>
            <person name="Martin F."/>
            <person name="Silar P."/>
            <person name="Natvig D.O."/>
            <person name="Lalanne C."/>
            <person name="Gautier V."/>
            <person name="Ament-Velasquez S.L."/>
            <person name="Kruys A."/>
            <person name="Hutchinson M.I."/>
            <person name="Powell A.J."/>
            <person name="Barry K."/>
            <person name="Miller A.N."/>
            <person name="Grigoriev I.V."/>
            <person name="Debuchy R."/>
            <person name="Gladieux P."/>
            <person name="Hiltunen Thoren M."/>
            <person name="Johannesson H."/>
        </authorList>
    </citation>
    <scope>NUCLEOTIDE SEQUENCE</scope>
    <source>
        <strain evidence="2">CBS 508.74</strain>
    </source>
</reference>
<feature type="region of interest" description="Disordered" evidence="1">
    <location>
        <begin position="105"/>
        <end position="133"/>
    </location>
</feature>
<keyword evidence="3" id="KW-1185">Reference proteome</keyword>
<organism evidence="2 3">
    <name type="scientific">Canariomyces notabilis</name>
    <dbReference type="NCBI Taxonomy" id="2074819"/>
    <lineage>
        <taxon>Eukaryota</taxon>
        <taxon>Fungi</taxon>
        <taxon>Dikarya</taxon>
        <taxon>Ascomycota</taxon>
        <taxon>Pezizomycotina</taxon>
        <taxon>Sordariomycetes</taxon>
        <taxon>Sordariomycetidae</taxon>
        <taxon>Sordariales</taxon>
        <taxon>Chaetomiaceae</taxon>
        <taxon>Canariomyces</taxon>
    </lineage>
</organism>
<protein>
    <submittedName>
        <fullName evidence="2">Uncharacterized protein</fullName>
    </submittedName>
</protein>
<proteinExistence type="predicted"/>
<evidence type="ECO:0000313" key="2">
    <source>
        <dbReference type="EMBL" id="KAK4111474.1"/>
    </source>
</evidence>
<dbReference type="GeneID" id="89941979"/>
<dbReference type="Proteomes" id="UP001302812">
    <property type="component" value="Unassembled WGS sequence"/>
</dbReference>
<sequence>MADHGDPMGDRLRQLYELFLQRRRAWKDERSRVRQMGTVVAYLNLSYALQMLAANLPVEDARVRQMAIVLAQLNQSYVRKRHEACREATRLLELEMVLAEHNHAYAQSRREEETGTAAGPEGDNPGVANAAGASDGNHGFTVFTTLDDLTFDRLPSLASSLGVANANGVADGNHGVANAPEDDANDNPGVPNAPDCRDGQA</sequence>
<dbReference type="RefSeq" id="XP_064669044.1">
    <property type="nucleotide sequence ID" value="XM_064817854.1"/>
</dbReference>
<accession>A0AAN6YRQ8</accession>
<feature type="region of interest" description="Disordered" evidence="1">
    <location>
        <begin position="171"/>
        <end position="201"/>
    </location>
</feature>